<evidence type="ECO:0000313" key="4">
    <source>
        <dbReference type="Proteomes" id="UP000319980"/>
    </source>
</evidence>
<keyword evidence="4" id="KW-1185">Reference proteome</keyword>
<dbReference type="Proteomes" id="UP000319980">
    <property type="component" value="Unassembled WGS sequence"/>
</dbReference>
<evidence type="ECO:0000313" key="3">
    <source>
        <dbReference type="EMBL" id="TWT22457.1"/>
    </source>
</evidence>
<gene>
    <name evidence="3" type="ORF">FQY83_05385</name>
</gene>
<feature type="compositionally biased region" description="Basic and acidic residues" evidence="1">
    <location>
        <begin position="44"/>
        <end position="58"/>
    </location>
</feature>
<feature type="region of interest" description="Disordered" evidence="1">
    <location>
        <begin position="44"/>
        <end position="64"/>
    </location>
</feature>
<protein>
    <recommendedName>
        <fullName evidence="5">DUF2946 domain-containing protein</fullName>
    </recommendedName>
</protein>
<dbReference type="RefSeq" id="WP_146385824.1">
    <property type="nucleotide sequence ID" value="NZ_VOHK01000002.1"/>
</dbReference>
<accession>A0A5C5U977</accession>
<feature type="chain" id="PRO_5022702698" description="DUF2946 domain-containing protein" evidence="2">
    <location>
        <begin position="35"/>
        <end position="125"/>
    </location>
</feature>
<evidence type="ECO:0000256" key="2">
    <source>
        <dbReference type="SAM" id="SignalP"/>
    </source>
</evidence>
<evidence type="ECO:0000256" key="1">
    <source>
        <dbReference type="SAM" id="MobiDB-lite"/>
    </source>
</evidence>
<proteinExistence type="predicted"/>
<keyword evidence="2" id="KW-0732">Signal</keyword>
<feature type="region of interest" description="Disordered" evidence="1">
    <location>
        <begin position="104"/>
        <end position="125"/>
    </location>
</feature>
<evidence type="ECO:0008006" key="5">
    <source>
        <dbReference type="Google" id="ProtNLM"/>
    </source>
</evidence>
<dbReference type="EMBL" id="VOHK01000002">
    <property type="protein sequence ID" value="TWT22457.1"/>
    <property type="molecule type" value="Genomic_DNA"/>
</dbReference>
<comment type="caution">
    <text evidence="3">The sequence shown here is derived from an EMBL/GenBank/DDBJ whole genome shotgun (WGS) entry which is preliminary data.</text>
</comment>
<feature type="signal peptide" evidence="2">
    <location>
        <begin position="1"/>
        <end position="34"/>
    </location>
</feature>
<dbReference type="AlphaFoldDB" id="A0A5C5U977"/>
<name>A0A5C5U977_9GAMM</name>
<reference evidence="3 4" key="1">
    <citation type="journal article" date="2008" name="Int. J. Syst. Evol. Microbiol.">
        <title>Luteimonas marina sp. nov., isolated from seawater.</title>
        <authorList>
            <person name="Baik K.S."/>
            <person name="Park S.C."/>
            <person name="Kim M.S."/>
            <person name="Kim E.M."/>
            <person name="Park C."/>
            <person name="Chun J."/>
            <person name="Seong C.N."/>
        </authorList>
    </citation>
    <scope>NUCLEOTIDE SEQUENCE [LARGE SCALE GENOMIC DNA]</scope>
    <source>
        <strain evidence="3 4">FR1330</strain>
    </source>
</reference>
<sequence length="125" mass="12973">MSRRHRHPPSRFARLLLLALLAFGIAAAPALSFAAEAHDAIGHADDHRGDDAHEHAHADATQPGDGGEVLHLVMHLATCCGHACAVLPPALPLAAQALSAPPDARIHAFPPDNAGDDPLRPPIAA</sequence>
<organism evidence="3 4">
    <name type="scientific">Luteimonas marina</name>
    <dbReference type="NCBI Taxonomy" id="488485"/>
    <lineage>
        <taxon>Bacteria</taxon>
        <taxon>Pseudomonadati</taxon>
        <taxon>Pseudomonadota</taxon>
        <taxon>Gammaproteobacteria</taxon>
        <taxon>Lysobacterales</taxon>
        <taxon>Lysobacteraceae</taxon>
        <taxon>Luteimonas</taxon>
    </lineage>
</organism>